<proteinExistence type="predicted"/>
<dbReference type="AlphaFoldDB" id="A0A843VBM0"/>
<dbReference type="Proteomes" id="UP000652761">
    <property type="component" value="Unassembled WGS sequence"/>
</dbReference>
<evidence type="ECO:0000313" key="2">
    <source>
        <dbReference type="EMBL" id="MQL90904.1"/>
    </source>
</evidence>
<feature type="transmembrane region" description="Helical" evidence="1">
    <location>
        <begin position="80"/>
        <end position="99"/>
    </location>
</feature>
<name>A0A843VBM0_COLES</name>
<organism evidence="2 3">
    <name type="scientific">Colocasia esculenta</name>
    <name type="common">Wild taro</name>
    <name type="synonym">Arum esculentum</name>
    <dbReference type="NCBI Taxonomy" id="4460"/>
    <lineage>
        <taxon>Eukaryota</taxon>
        <taxon>Viridiplantae</taxon>
        <taxon>Streptophyta</taxon>
        <taxon>Embryophyta</taxon>
        <taxon>Tracheophyta</taxon>
        <taxon>Spermatophyta</taxon>
        <taxon>Magnoliopsida</taxon>
        <taxon>Liliopsida</taxon>
        <taxon>Araceae</taxon>
        <taxon>Aroideae</taxon>
        <taxon>Colocasieae</taxon>
        <taxon>Colocasia</taxon>
    </lineage>
</organism>
<gene>
    <name evidence="2" type="ORF">Taro_023502</name>
</gene>
<evidence type="ECO:0000313" key="3">
    <source>
        <dbReference type="Proteomes" id="UP000652761"/>
    </source>
</evidence>
<reference evidence="2" key="1">
    <citation type="submission" date="2017-07" db="EMBL/GenBank/DDBJ databases">
        <title>Taro Niue Genome Assembly and Annotation.</title>
        <authorList>
            <person name="Atibalentja N."/>
            <person name="Keating K."/>
            <person name="Fields C.J."/>
        </authorList>
    </citation>
    <scope>NUCLEOTIDE SEQUENCE</scope>
    <source>
        <strain evidence="2">Niue_2</strain>
        <tissue evidence="2">Leaf</tissue>
    </source>
</reference>
<comment type="caution">
    <text evidence="2">The sequence shown here is derived from an EMBL/GenBank/DDBJ whole genome shotgun (WGS) entry which is preliminary data.</text>
</comment>
<evidence type="ECO:0000256" key="1">
    <source>
        <dbReference type="SAM" id="Phobius"/>
    </source>
</evidence>
<keyword evidence="1" id="KW-1133">Transmembrane helix</keyword>
<dbReference type="EMBL" id="NMUH01001283">
    <property type="protein sequence ID" value="MQL90904.1"/>
    <property type="molecule type" value="Genomic_DNA"/>
</dbReference>
<protein>
    <submittedName>
        <fullName evidence="2">Uncharacterized protein</fullName>
    </submittedName>
</protein>
<feature type="transmembrane region" description="Helical" evidence="1">
    <location>
        <begin position="207"/>
        <end position="226"/>
    </location>
</feature>
<feature type="transmembrane region" description="Helical" evidence="1">
    <location>
        <begin position="140"/>
        <end position="165"/>
    </location>
</feature>
<keyword evidence="1" id="KW-0472">Membrane</keyword>
<accession>A0A843VBM0</accession>
<sequence length="246" mass="26913">MYVYKYRGLSLLCLVVRRLFRNTSAVRYPRFCVSQARVFVVLGVCPKTCVVPLRSVSSVLDTLTPLFELYVRLKERRQRAAACVCGCAVACSALVVGGTDTSRCTGPQLVLFPVPHSRVLRPESLEVPGLGRWLCGPQVVVLRVLGVVLPVEVCSGVGTIVVVVCERRLIGCGLTHVVCPVVGTVVSRFLPVVECLVVALVWLWFPWWYLLVVGTCTLSGYLFLVVRCVPAFSGVVVELCSVEVVL</sequence>
<keyword evidence="1" id="KW-0812">Transmembrane</keyword>
<keyword evidence="3" id="KW-1185">Reference proteome</keyword>
<feature type="transmembrane region" description="Helical" evidence="1">
    <location>
        <begin position="177"/>
        <end position="201"/>
    </location>
</feature>